<feature type="region of interest" description="Disordered" evidence="1">
    <location>
        <begin position="46"/>
        <end position="81"/>
    </location>
</feature>
<evidence type="ECO:0000313" key="2">
    <source>
        <dbReference type="EMBL" id="TAX80573.1"/>
    </source>
</evidence>
<evidence type="ECO:0000313" key="3">
    <source>
        <dbReference type="Proteomes" id="UP000291659"/>
    </source>
</evidence>
<gene>
    <name evidence="2" type="ORF">ELH98_05660</name>
</gene>
<evidence type="ECO:0000256" key="1">
    <source>
        <dbReference type="SAM" id="MobiDB-lite"/>
    </source>
</evidence>
<dbReference type="Proteomes" id="UP000291659">
    <property type="component" value="Unassembled WGS sequence"/>
</dbReference>
<name>A0ABY1X6H0_9HYPH</name>
<comment type="caution">
    <text evidence="2">The sequence shown here is derived from an EMBL/GenBank/DDBJ whole genome shotgun (WGS) entry which is preliminary data.</text>
</comment>
<proteinExistence type="predicted"/>
<organism evidence="2 3">
    <name type="scientific">Rhizobium ruizarguesonis</name>
    <dbReference type="NCBI Taxonomy" id="2081791"/>
    <lineage>
        <taxon>Bacteria</taxon>
        <taxon>Pseudomonadati</taxon>
        <taxon>Pseudomonadota</taxon>
        <taxon>Alphaproteobacteria</taxon>
        <taxon>Hyphomicrobiales</taxon>
        <taxon>Rhizobiaceae</taxon>
        <taxon>Rhizobium/Agrobacterium group</taxon>
        <taxon>Rhizobium</taxon>
    </lineage>
</organism>
<feature type="compositionally biased region" description="Low complexity" evidence="1">
    <location>
        <begin position="69"/>
        <end position="81"/>
    </location>
</feature>
<protein>
    <submittedName>
        <fullName evidence="2">Uncharacterized protein</fullName>
    </submittedName>
</protein>
<sequence>MSFYPDAGGIAQSITRHATKANGVEAAPHPNPLPVNGARERALREVGRERRRCGISPSARLRGPKDGSRPVARPRLVAAAG</sequence>
<dbReference type="EMBL" id="SIOX01000001">
    <property type="protein sequence ID" value="TAX80573.1"/>
    <property type="molecule type" value="Genomic_DNA"/>
</dbReference>
<accession>A0ABY1X6H0</accession>
<keyword evidence="3" id="KW-1185">Reference proteome</keyword>
<reference evidence="2 3" key="1">
    <citation type="submission" date="2019-02" db="EMBL/GenBank/DDBJ databases">
        <title>The genomic architecture of introgression among sibling species of bacteria.</title>
        <authorList>
            <person name="Cavassim M.I.A."/>
            <person name="Moeskjaer S."/>
            <person name="Moslemi C."/>
            <person name="Fields B."/>
            <person name="Bachmann A."/>
            <person name="Vilhjalmsson B."/>
            <person name="Schierup M.H."/>
            <person name="Young J.P.W."/>
            <person name="Andersen S.U."/>
        </authorList>
    </citation>
    <scope>NUCLEOTIDE SEQUENCE [LARGE SCALE GENOMIC DNA]</scope>
    <source>
        <strain evidence="2 3">SM141A</strain>
    </source>
</reference>